<evidence type="ECO:0000256" key="1">
    <source>
        <dbReference type="ARBA" id="ARBA00004191"/>
    </source>
</evidence>
<dbReference type="InterPro" id="IPR018040">
    <property type="entry name" value="Pectinesterase_Tyr_AS"/>
</dbReference>
<evidence type="ECO:0000256" key="12">
    <source>
        <dbReference type="ARBA" id="ARBA00057335"/>
    </source>
</evidence>
<keyword evidence="14" id="KW-0964">Secreted</keyword>
<comment type="pathway">
    <text evidence="2 14">Glycan metabolism; pectin degradation; 2-dehydro-3-deoxy-D-gluconate from pectin: step 1/5.</text>
</comment>
<dbReference type="PROSITE" id="PS00800">
    <property type="entry name" value="PECTINESTERASE_1"/>
    <property type="match status" value="1"/>
</dbReference>
<comment type="similarity">
    <text evidence="3">In the N-terminal section; belongs to the PMEI family.</text>
</comment>
<evidence type="ECO:0000256" key="8">
    <source>
        <dbReference type="ARBA" id="ARBA00023085"/>
    </source>
</evidence>
<dbReference type="GO" id="GO:0030599">
    <property type="term" value="F:pectinesterase activity"/>
    <property type="evidence" value="ECO:0007669"/>
    <property type="project" value="UniProtKB-UniRule"/>
</dbReference>
<dbReference type="NCBIfam" id="TIGR01614">
    <property type="entry name" value="PME_inhib"/>
    <property type="match status" value="1"/>
</dbReference>
<dbReference type="SUPFAM" id="SSF101148">
    <property type="entry name" value="Plant invertase/pectin methylesterase inhibitor"/>
    <property type="match status" value="1"/>
</dbReference>
<comment type="function">
    <text evidence="12 14">Acts in the modification of cell walls via demethylesterification of cell wall pectin.</text>
</comment>
<evidence type="ECO:0000256" key="11">
    <source>
        <dbReference type="ARBA" id="ARBA00047928"/>
    </source>
</evidence>
<keyword evidence="6 14" id="KW-0134">Cell wall</keyword>
<gene>
    <name evidence="16" type="ORF">JCGZ_16918</name>
</gene>
<evidence type="ECO:0000259" key="15">
    <source>
        <dbReference type="SMART" id="SM00856"/>
    </source>
</evidence>
<dbReference type="InterPro" id="IPR012334">
    <property type="entry name" value="Pectin_lyas_fold"/>
</dbReference>
<evidence type="ECO:0000313" key="16">
    <source>
        <dbReference type="EMBL" id="KDP43631.1"/>
    </source>
</evidence>
<dbReference type="PANTHER" id="PTHR31707">
    <property type="entry name" value="PECTINESTERASE"/>
    <property type="match status" value="1"/>
</dbReference>
<evidence type="ECO:0000256" key="2">
    <source>
        <dbReference type="ARBA" id="ARBA00005184"/>
    </source>
</evidence>
<evidence type="ECO:0000256" key="13">
    <source>
        <dbReference type="PROSITE-ProRule" id="PRU10040"/>
    </source>
</evidence>
<evidence type="ECO:0000256" key="6">
    <source>
        <dbReference type="ARBA" id="ARBA00022512"/>
    </source>
</evidence>
<dbReference type="CDD" id="cd15798">
    <property type="entry name" value="PMEI-like_3"/>
    <property type="match status" value="1"/>
</dbReference>
<keyword evidence="14" id="KW-0732">Signal</keyword>
<keyword evidence="10" id="KW-0325">Glycoprotein</keyword>
<keyword evidence="7 14" id="KW-0378">Hydrolase</keyword>
<dbReference type="UniPathway" id="UPA00545">
    <property type="reaction ID" value="UER00823"/>
</dbReference>
<feature type="active site" evidence="13">
    <location>
        <position position="397"/>
    </location>
</feature>
<feature type="signal peptide" evidence="14">
    <location>
        <begin position="1"/>
        <end position="17"/>
    </location>
</feature>
<dbReference type="InterPro" id="IPR011050">
    <property type="entry name" value="Pectin_lyase_fold/virulence"/>
</dbReference>
<comment type="catalytic activity">
    <reaction evidence="11 14">
        <text>[(1-&gt;4)-alpha-D-galacturonosyl methyl ester](n) + n H2O = [(1-&gt;4)-alpha-D-galacturonosyl](n) + n methanol + n H(+)</text>
        <dbReference type="Rhea" id="RHEA:22380"/>
        <dbReference type="Rhea" id="RHEA-COMP:14570"/>
        <dbReference type="Rhea" id="RHEA-COMP:14573"/>
        <dbReference type="ChEBI" id="CHEBI:15377"/>
        <dbReference type="ChEBI" id="CHEBI:15378"/>
        <dbReference type="ChEBI" id="CHEBI:17790"/>
        <dbReference type="ChEBI" id="CHEBI:140522"/>
        <dbReference type="ChEBI" id="CHEBI:140523"/>
        <dbReference type="EC" id="3.1.1.11"/>
    </reaction>
</comment>
<comment type="similarity">
    <text evidence="4">In the C-terminal section; belongs to the pectinesterase family.</text>
</comment>
<evidence type="ECO:0000256" key="3">
    <source>
        <dbReference type="ARBA" id="ARBA00006027"/>
    </source>
</evidence>
<protein>
    <recommendedName>
        <fullName evidence="5 14">Pectinesterase</fullName>
        <ecNumber evidence="5 14">3.1.1.11</ecNumber>
    </recommendedName>
</protein>
<evidence type="ECO:0000256" key="9">
    <source>
        <dbReference type="ARBA" id="ARBA00023157"/>
    </source>
</evidence>
<evidence type="ECO:0000256" key="14">
    <source>
        <dbReference type="RuleBase" id="RU000589"/>
    </source>
</evidence>
<keyword evidence="17" id="KW-1185">Reference proteome</keyword>
<dbReference type="AlphaFoldDB" id="A0A067L583"/>
<dbReference type="GO" id="GO:0045490">
    <property type="term" value="P:pectin catabolic process"/>
    <property type="evidence" value="ECO:0007669"/>
    <property type="project" value="UniProtKB-UniRule"/>
</dbReference>
<dbReference type="KEGG" id="jcu:105628861"/>
<dbReference type="EC" id="3.1.1.11" evidence="5 14"/>
<sequence length="561" mass="61827">MMGKVVVSSFSLILVVGVVIGVVAVVQRGHEDGAQISSSTKNVAQICQPTDYKKACEQSLSNVNNTQDPKEFLKAAILATEEAAKKSFNLSSDLLVKASSSDNDTRMSLEDCKELLDDAVQELQASFSEVGENQQHTTKRRVAELQNWLSAVISYQQTCLDQFGDPNSQYKTEMEEGMVDAGQLTSNALAIVDAFSDILSTMGLKVNFGGSNDTSRKLLSVDEDGYPSWLSASRRRLLAVDLATLKPNVTVAADGSGDVKTVTEGIAKIPPKNVDPFYIYVKAGTYKEYPTVEKKMNNVFMYGDGPLKTIITGDHSNKTGYKTMRSATFAALGEGFTAKSIAFENTAGPEGHQAVALRVQADMAAFFDCKMDGYQDTLYIQTHRQFYSKCSVSGTIDFIFGDASCIIQQSDIVVRKPMPNQLNTVTAHGRADKHETTGLVFQDCRIIAEDKLLPEATVVKSYMGRPWRAYSRTVVMESEITNVIQPEGWLPWTGDQYLDTLEYLEYANKGDGANTDKRVNWKGFRIITDKKEAQQFTVEPFLQGTDWLNKIGEPYIAGLVN</sequence>
<dbReference type="SMART" id="SM00856">
    <property type="entry name" value="PMEI"/>
    <property type="match status" value="1"/>
</dbReference>
<keyword evidence="14" id="KW-0961">Cell wall biogenesis/degradation</keyword>
<dbReference type="GO" id="GO:0042545">
    <property type="term" value="P:cell wall modification"/>
    <property type="evidence" value="ECO:0007669"/>
    <property type="project" value="UniProtKB-UniRule"/>
</dbReference>
<dbReference type="FunFam" id="1.20.140.40:FF:000001">
    <property type="entry name" value="Pectinesterase"/>
    <property type="match status" value="1"/>
</dbReference>
<dbReference type="InterPro" id="IPR035513">
    <property type="entry name" value="Invertase/methylesterase_inhib"/>
</dbReference>
<evidence type="ECO:0000256" key="5">
    <source>
        <dbReference type="ARBA" id="ARBA00013229"/>
    </source>
</evidence>
<dbReference type="OrthoDB" id="2019149at2759"/>
<evidence type="ECO:0000256" key="10">
    <source>
        <dbReference type="ARBA" id="ARBA00023180"/>
    </source>
</evidence>
<feature type="chain" id="PRO_5005103792" description="Pectinesterase" evidence="14">
    <location>
        <begin position="18"/>
        <end position="561"/>
    </location>
</feature>
<keyword evidence="9" id="KW-1015">Disulfide bond</keyword>
<keyword evidence="8 14" id="KW-0063">Aspartyl esterase</keyword>
<dbReference type="PROSITE" id="PS00503">
    <property type="entry name" value="PECTINESTERASE_2"/>
    <property type="match status" value="1"/>
</dbReference>
<reference evidence="16 17" key="1">
    <citation type="journal article" date="2014" name="PLoS ONE">
        <title>Global Analysis of Gene Expression Profiles in Physic Nut (Jatropha curcas L.) Seedlings Exposed to Salt Stress.</title>
        <authorList>
            <person name="Zhang L."/>
            <person name="Zhang C."/>
            <person name="Wu P."/>
            <person name="Chen Y."/>
            <person name="Li M."/>
            <person name="Jiang H."/>
            <person name="Wu G."/>
        </authorList>
    </citation>
    <scope>NUCLEOTIDE SEQUENCE [LARGE SCALE GENOMIC DNA]</scope>
    <source>
        <strain evidence="17">cv. GZQX0401</strain>
        <tissue evidence="16">Young leaves</tissue>
    </source>
</reference>
<dbReference type="GO" id="GO:0004857">
    <property type="term" value="F:enzyme inhibitor activity"/>
    <property type="evidence" value="ECO:0007669"/>
    <property type="project" value="InterPro"/>
</dbReference>
<dbReference type="Pfam" id="PF04043">
    <property type="entry name" value="PMEI"/>
    <property type="match status" value="1"/>
</dbReference>
<dbReference type="Pfam" id="PF01095">
    <property type="entry name" value="Pectinesterase"/>
    <property type="match status" value="1"/>
</dbReference>
<comment type="subcellular location">
    <subcellularLocation>
        <location evidence="1 14">Secreted</location>
        <location evidence="1 14">Cell wall</location>
    </subcellularLocation>
</comment>
<dbReference type="Proteomes" id="UP000027138">
    <property type="component" value="Unassembled WGS sequence"/>
</dbReference>
<name>A0A067L583_JATCU</name>
<proteinExistence type="inferred from homology"/>
<dbReference type="InterPro" id="IPR006501">
    <property type="entry name" value="Pectinesterase_inhib_dom"/>
</dbReference>
<dbReference type="Gene3D" id="2.160.20.10">
    <property type="entry name" value="Single-stranded right-handed beta-helix, Pectin lyase-like"/>
    <property type="match status" value="1"/>
</dbReference>
<dbReference type="InterPro" id="IPR033131">
    <property type="entry name" value="Pectinesterase_Asp_AS"/>
</dbReference>
<dbReference type="SUPFAM" id="SSF51126">
    <property type="entry name" value="Pectin lyase-like"/>
    <property type="match status" value="1"/>
</dbReference>
<evidence type="ECO:0000256" key="4">
    <source>
        <dbReference type="ARBA" id="ARBA00007786"/>
    </source>
</evidence>
<organism evidence="16 17">
    <name type="scientific">Jatropha curcas</name>
    <name type="common">Barbados nut</name>
    <dbReference type="NCBI Taxonomy" id="180498"/>
    <lineage>
        <taxon>Eukaryota</taxon>
        <taxon>Viridiplantae</taxon>
        <taxon>Streptophyta</taxon>
        <taxon>Embryophyta</taxon>
        <taxon>Tracheophyta</taxon>
        <taxon>Spermatophyta</taxon>
        <taxon>Magnoliopsida</taxon>
        <taxon>eudicotyledons</taxon>
        <taxon>Gunneridae</taxon>
        <taxon>Pentapetalae</taxon>
        <taxon>rosids</taxon>
        <taxon>fabids</taxon>
        <taxon>Malpighiales</taxon>
        <taxon>Euphorbiaceae</taxon>
        <taxon>Crotonoideae</taxon>
        <taxon>Jatropheae</taxon>
        <taxon>Jatropha</taxon>
    </lineage>
</organism>
<feature type="domain" description="Pectinesterase inhibitor" evidence="15">
    <location>
        <begin position="38"/>
        <end position="191"/>
    </location>
</feature>
<dbReference type="FunFam" id="2.160.20.10:FF:000001">
    <property type="entry name" value="Pectinesterase"/>
    <property type="match status" value="1"/>
</dbReference>
<evidence type="ECO:0000313" key="17">
    <source>
        <dbReference type="Proteomes" id="UP000027138"/>
    </source>
</evidence>
<dbReference type="InterPro" id="IPR000070">
    <property type="entry name" value="Pectinesterase_cat"/>
</dbReference>
<dbReference type="EMBL" id="KK914267">
    <property type="protein sequence ID" value="KDP43631.1"/>
    <property type="molecule type" value="Genomic_DNA"/>
</dbReference>
<evidence type="ECO:0000256" key="7">
    <source>
        <dbReference type="ARBA" id="ARBA00022801"/>
    </source>
</evidence>
<dbReference type="STRING" id="180498.A0A067L583"/>
<dbReference type="Gene3D" id="1.20.140.40">
    <property type="entry name" value="Invertase/pectin methylesterase inhibitor family protein"/>
    <property type="match status" value="1"/>
</dbReference>
<accession>A0A067L583</accession>